<sequence length="62" mass="7165">REPFKCISVSRFQKNAEAVVHPAPTDRERGTKTSAIATLKDWNSLNLLFVFYPCVSRFWVHV</sequence>
<reference evidence="1" key="1">
    <citation type="submission" date="2016-05" db="EMBL/GenBank/DDBJ databases">
        <authorList>
            <person name="Lavstsen T."/>
            <person name="Jespersen J.S."/>
        </authorList>
    </citation>
    <scope>NUCLEOTIDE SEQUENCE</scope>
    <source>
        <tissue evidence="1">Brain</tissue>
    </source>
</reference>
<proteinExistence type="predicted"/>
<protein>
    <submittedName>
        <fullName evidence="1">Uncharacterized protein</fullName>
    </submittedName>
</protein>
<dbReference type="EMBL" id="HADZ01002112">
    <property type="protein sequence ID" value="SBP66053.1"/>
    <property type="molecule type" value="Transcribed_RNA"/>
</dbReference>
<dbReference type="AlphaFoldDB" id="A0A1A8BGN6"/>
<feature type="non-terminal residue" evidence="1">
    <location>
        <position position="1"/>
    </location>
</feature>
<organism evidence="1">
    <name type="scientific">Nothobranchius kadleci</name>
    <name type="common">African annual killifish</name>
    <dbReference type="NCBI Taxonomy" id="1051664"/>
    <lineage>
        <taxon>Eukaryota</taxon>
        <taxon>Metazoa</taxon>
        <taxon>Chordata</taxon>
        <taxon>Craniata</taxon>
        <taxon>Vertebrata</taxon>
        <taxon>Euteleostomi</taxon>
        <taxon>Actinopterygii</taxon>
        <taxon>Neopterygii</taxon>
        <taxon>Teleostei</taxon>
        <taxon>Neoteleostei</taxon>
        <taxon>Acanthomorphata</taxon>
        <taxon>Ovalentaria</taxon>
        <taxon>Atherinomorphae</taxon>
        <taxon>Cyprinodontiformes</taxon>
        <taxon>Nothobranchiidae</taxon>
        <taxon>Nothobranchius</taxon>
    </lineage>
</organism>
<feature type="non-terminal residue" evidence="1">
    <location>
        <position position="62"/>
    </location>
</feature>
<gene>
    <name evidence="1" type="primary">CU459095.1</name>
</gene>
<reference evidence="1" key="2">
    <citation type="submission" date="2016-06" db="EMBL/GenBank/DDBJ databases">
        <title>The genome of a short-lived fish provides insights into sex chromosome evolution and the genetic control of aging.</title>
        <authorList>
            <person name="Reichwald K."/>
            <person name="Felder M."/>
            <person name="Petzold A."/>
            <person name="Koch P."/>
            <person name="Groth M."/>
            <person name="Platzer M."/>
        </authorList>
    </citation>
    <scope>NUCLEOTIDE SEQUENCE</scope>
    <source>
        <tissue evidence="1">Brain</tissue>
    </source>
</reference>
<accession>A0A1A8BGN6</accession>
<evidence type="ECO:0000313" key="1">
    <source>
        <dbReference type="EMBL" id="SBP66053.1"/>
    </source>
</evidence>
<name>A0A1A8BGN6_NOTKA</name>